<dbReference type="GO" id="GO:0000981">
    <property type="term" value="F:DNA-binding transcription factor activity, RNA polymerase II-specific"/>
    <property type="evidence" value="ECO:0007669"/>
    <property type="project" value="TreeGrafter"/>
</dbReference>
<protein>
    <recommendedName>
        <fullName evidence="7">BHLH domain-containing protein</fullName>
    </recommendedName>
</protein>
<dbReference type="OrthoDB" id="785070at2759"/>
<feature type="transmembrane region" description="Helical" evidence="6">
    <location>
        <begin position="34"/>
        <end position="54"/>
    </location>
</feature>
<keyword evidence="9" id="KW-1185">Reference proteome</keyword>
<dbReference type="GO" id="GO:0005634">
    <property type="term" value="C:nucleus"/>
    <property type="evidence" value="ECO:0007669"/>
    <property type="project" value="UniProtKB-SubCell"/>
</dbReference>
<keyword evidence="3" id="KW-0238">DNA-binding</keyword>
<evidence type="ECO:0000313" key="8">
    <source>
        <dbReference type="EMBL" id="KAE9450436.1"/>
    </source>
</evidence>
<organism evidence="8 9">
    <name type="scientific">Rhododendron williamsianum</name>
    <dbReference type="NCBI Taxonomy" id="262921"/>
    <lineage>
        <taxon>Eukaryota</taxon>
        <taxon>Viridiplantae</taxon>
        <taxon>Streptophyta</taxon>
        <taxon>Embryophyta</taxon>
        <taxon>Tracheophyta</taxon>
        <taxon>Spermatophyta</taxon>
        <taxon>Magnoliopsida</taxon>
        <taxon>eudicotyledons</taxon>
        <taxon>Gunneridae</taxon>
        <taxon>Pentapetalae</taxon>
        <taxon>asterids</taxon>
        <taxon>Ericales</taxon>
        <taxon>Ericaceae</taxon>
        <taxon>Ericoideae</taxon>
        <taxon>Rhodoreae</taxon>
        <taxon>Rhododendron</taxon>
    </lineage>
</organism>
<dbReference type="InterPro" id="IPR045239">
    <property type="entry name" value="bHLH95_bHLH"/>
</dbReference>
<feature type="non-terminal residue" evidence="8">
    <location>
        <position position="1"/>
    </location>
</feature>
<name>A0A6A4KS59_9ERIC</name>
<keyword evidence="6" id="KW-1133">Transmembrane helix</keyword>
<keyword evidence="6" id="KW-0812">Transmembrane</keyword>
<reference evidence="8 9" key="1">
    <citation type="journal article" date="2019" name="Genome Biol. Evol.">
        <title>The Rhododendron genome and chromosomal organization provide insight into shared whole-genome duplications across the heath family (Ericaceae).</title>
        <authorList>
            <person name="Soza V.L."/>
            <person name="Lindsley D."/>
            <person name="Waalkes A."/>
            <person name="Ramage E."/>
            <person name="Patwardhan R.P."/>
            <person name="Burton J.N."/>
            <person name="Adey A."/>
            <person name="Kumar A."/>
            <person name="Qiu R."/>
            <person name="Shendure J."/>
            <person name="Hall B."/>
        </authorList>
    </citation>
    <scope>NUCLEOTIDE SEQUENCE [LARGE SCALE GENOMIC DNA]</scope>
    <source>
        <strain evidence="8">RSF 1966-606</strain>
    </source>
</reference>
<evidence type="ECO:0000256" key="2">
    <source>
        <dbReference type="ARBA" id="ARBA00023015"/>
    </source>
</evidence>
<gene>
    <name evidence="8" type="ORF">C3L33_17655</name>
</gene>
<dbReference type="Gene3D" id="4.10.280.10">
    <property type="entry name" value="Helix-loop-helix DNA-binding domain"/>
    <property type="match status" value="1"/>
</dbReference>
<dbReference type="InterPro" id="IPR045843">
    <property type="entry name" value="IND-like"/>
</dbReference>
<evidence type="ECO:0000256" key="6">
    <source>
        <dbReference type="SAM" id="Phobius"/>
    </source>
</evidence>
<proteinExistence type="predicted"/>
<dbReference type="GO" id="GO:0046983">
    <property type="term" value="F:protein dimerization activity"/>
    <property type="evidence" value="ECO:0007669"/>
    <property type="project" value="InterPro"/>
</dbReference>
<dbReference type="AlphaFoldDB" id="A0A6A4KS59"/>
<dbReference type="EMBL" id="QEFC01002814">
    <property type="protein sequence ID" value="KAE9450436.1"/>
    <property type="molecule type" value="Genomic_DNA"/>
</dbReference>
<dbReference type="InterPro" id="IPR011598">
    <property type="entry name" value="bHLH_dom"/>
</dbReference>
<dbReference type="CDD" id="cd11393">
    <property type="entry name" value="bHLH_AtbHLH_like"/>
    <property type="match status" value="1"/>
</dbReference>
<keyword evidence="6" id="KW-0472">Membrane</keyword>
<feature type="domain" description="BHLH" evidence="7">
    <location>
        <begin position="48"/>
        <end position="97"/>
    </location>
</feature>
<sequence length="182" mass="20433">MLEHKRSPVSVDQGSLDSFAPKRHKADMSLTSKVSFSLLCFCITLLCFVLLVTLDGDQERKDRIGEKIAALQQLVSPYGKTDTASVLLETMEYITFLHEQVKVWPYPALFRFKISLLFGFNFVGYLDVFGSTWVLYMPFKELERYSLRSKGLCLVPNSSTGGVASSNGADIWAPIKTSTPKF</sequence>
<keyword evidence="4" id="KW-0804">Transcription</keyword>
<evidence type="ECO:0000313" key="9">
    <source>
        <dbReference type="Proteomes" id="UP000428333"/>
    </source>
</evidence>
<dbReference type="GO" id="GO:0000978">
    <property type="term" value="F:RNA polymerase II cis-regulatory region sequence-specific DNA binding"/>
    <property type="evidence" value="ECO:0007669"/>
    <property type="project" value="TreeGrafter"/>
</dbReference>
<dbReference type="PANTHER" id="PTHR16223">
    <property type="entry name" value="TRANSCRIPTION FACTOR BHLH83-RELATED"/>
    <property type="match status" value="1"/>
</dbReference>
<keyword evidence="2" id="KW-0805">Transcription regulation</keyword>
<keyword evidence="5" id="KW-0539">Nucleus</keyword>
<dbReference type="PANTHER" id="PTHR16223:SF249">
    <property type="entry name" value="TRANSCRIPTION FACTOR BHLH154"/>
    <property type="match status" value="1"/>
</dbReference>
<evidence type="ECO:0000256" key="4">
    <source>
        <dbReference type="ARBA" id="ARBA00023163"/>
    </source>
</evidence>
<dbReference type="PROSITE" id="PS50888">
    <property type="entry name" value="BHLH"/>
    <property type="match status" value="1"/>
</dbReference>
<evidence type="ECO:0000256" key="3">
    <source>
        <dbReference type="ARBA" id="ARBA00023125"/>
    </source>
</evidence>
<dbReference type="Proteomes" id="UP000428333">
    <property type="component" value="Linkage Group LG10"/>
</dbReference>
<comment type="caution">
    <text evidence="8">The sequence shown here is derived from an EMBL/GenBank/DDBJ whole genome shotgun (WGS) entry which is preliminary data.</text>
</comment>
<evidence type="ECO:0000256" key="5">
    <source>
        <dbReference type="ARBA" id="ARBA00023242"/>
    </source>
</evidence>
<feature type="transmembrane region" description="Helical" evidence="6">
    <location>
        <begin position="114"/>
        <end position="136"/>
    </location>
</feature>
<dbReference type="InterPro" id="IPR036638">
    <property type="entry name" value="HLH_DNA-bd_sf"/>
</dbReference>
<dbReference type="SUPFAM" id="SSF47459">
    <property type="entry name" value="HLH, helix-loop-helix DNA-binding domain"/>
    <property type="match status" value="1"/>
</dbReference>
<evidence type="ECO:0000256" key="1">
    <source>
        <dbReference type="ARBA" id="ARBA00004123"/>
    </source>
</evidence>
<comment type="subcellular location">
    <subcellularLocation>
        <location evidence="1">Nucleus</location>
    </subcellularLocation>
</comment>
<accession>A0A6A4KS59</accession>
<evidence type="ECO:0000259" key="7">
    <source>
        <dbReference type="PROSITE" id="PS50888"/>
    </source>
</evidence>